<comment type="caution">
    <text evidence="1">The sequence shown here is derived from an EMBL/GenBank/DDBJ whole genome shotgun (WGS) entry which is preliminary data.</text>
</comment>
<name>A0A9P8Q2V9_WICPI</name>
<reference evidence="1" key="2">
    <citation type="submission" date="2021-01" db="EMBL/GenBank/DDBJ databases">
        <authorList>
            <person name="Schikora-Tamarit M.A."/>
        </authorList>
    </citation>
    <scope>NUCLEOTIDE SEQUENCE</scope>
    <source>
        <strain evidence="1">CBS2887</strain>
    </source>
</reference>
<keyword evidence="2" id="KW-1185">Reference proteome</keyword>
<dbReference type="OrthoDB" id="418242at2759"/>
<accession>A0A9P8Q2V9</accession>
<protein>
    <submittedName>
        <fullName evidence="1">Uncharacterized protein</fullName>
    </submittedName>
</protein>
<dbReference type="EMBL" id="JAEUBG010003286">
    <property type="protein sequence ID" value="KAH3683003.1"/>
    <property type="molecule type" value="Genomic_DNA"/>
</dbReference>
<reference evidence="1" key="1">
    <citation type="journal article" date="2021" name="Open Biol.">
        <title>Shared evolutionary footprints suggest mitochondrial oxidative damage underlies multiple complex I losses in fungi.</title>
        <authorList>
            <person name="Schikora-Tamarit M.A."/>
            <person name="Marcet-Houben M."/>
            <person name="Nosek J."/>
            <person name="Gabaldon T."/>
        </authorList>
    </citation>
    <scope>NUCLEOTIDE SEQUENCE</scope>
    <source>
        <strain evidence="1">CBS2887</strain>
    </source>
</reference>
<sequence length="162" mass="18928">IRQVQYINDRYNGSVEYSPQELEQKLKEDIRFREFATAGTNERERVLKYLSSGLVSKVINQPTTFRKQLFELIFQDLLLSEITKTLIYISENRPSAVETFLLEMIGLVGSTMIQLRGKSEVVSVPTASLSEHYSNVYSFLNLQRGMFFHYNSADYFMSRWIE</sequence>
<dbReference type="AlphaFoldDB" id="A0A9P8Q2V9"/>
<evidence type="ECO:0000313" key="1">
    <source>
        <dbReference type="EMBL" id="KAH3683003.1"/>
    </source>
</evidence>
<feature type="non-terminal residue" evidence="1">
    <location>
        <position position="1"/>
    </location>
</feature>
<proteinExistence type="predicted"/>
<organism evidence="1 2">
    <name type="scientific">Wickerhamomyces pijperi</name>
    <name type="common">Yeast</name>
    <name type="synonym">Pichia pijperi</name>
    <dbReference type="NCBI Taxonomy" id="599730"/>
    <lineage>
        <taxon>Eukaryota</taxon>
        <taxon>Fungi</taxon>
        <taxon>Dikarya</taxon>
        <taxon>Ascomycota</taxon>
        <taxon>Saccharomycotina</taxon>
        <taxon>Saccharomycetes</taxon>
        <taxon>Phaffomycetales</taxon>
        <taxon>Wickerhamomycetaceae</taxon>
        <taxon>Wickerhamomyces</taxon>
    </lineage>
</organism>
<dbReference type="Proteomes" id="UP000774326">
    <property type="component" value="Unassembled WGS sequence"/>
</dbReference>
<evidence type="ECO:0000313" key="2">
    <source>
        <dbReference type="Proteomes" id="UP000774326"/>
    </source>
</evidence>
<gene>
    <name evidence="1" type="ORF">WICPIJ_006026</name>
</gene>